<accession>A0A0K1P5V9</accession>
<organism evidence="4 5">
    <name type="scientific">Spiroplasma turonicum</name>
    <dbReference type="NCBI Taxonomy" id="216946"/>
    <lineage>
        <taxon>Bacteria</taxon>
        <taxon>Bacillati</taxon>
        <taxon>Mycoplasmatota</taxon>
        <taxon>Mollicutes</taxon>
        <taxon>Entomoplasmatales</taxon>
        <taxon>Spiroplasmataceae</taxon>
        <taxon>Spiroplasma</taxon>
    </lineage>
</organism>
<dbReference type="InterPro" id="IPR017871">
    <property type="entry name" value="ABC_transporter-like_CS"/>
</dbReference>
<dbReference type="InterPro" id="IPR003439">
    <property type="entry name" value="ABC_transporter-like_ATP-bd"/>
</dbReference>
<dbReference type="InterPro" id="IPR003593">
    <property type="entry name" value="AAA+_ATPase"/>
</dbReference>
<evidence type="ECO:0000256" key="2">
    <source>
        <dbReference type="ARBA" id="ARBA00022840"/>
    </source>
</evidence>
<feature type="domain" description="ABC transporter" evidence="3">
    <location>
        <begin position="261"/>
        <end position="510"/>
    </location>
</feature>
<keyword evidence="2 4" id="KW-0067">ATP-binding</keyword>
<keyword evidence="5" id="KW-1185">Reference proteome</keyword>
<reference evidence="4 5" key="1">
    <citation type="journal article" date="2015" name="Genome Announc.">
        <title>Complete Genome Sequence of Spiroplasma turonicum Strain Tab4cT, a Parasite of a Horse Fly, Haematopota sp. (Diptera: Tabanidae).</title>
        <authorList>
            <person name="Davis R.E."/>
            <person name="Shao J."/>
            <person name="Zhao Y."/>
            <person name="Gasparich G.E."/>
            <person name="Gaynor B.J."/>
            <person name="Donofrio N."/>
        </authorList>
    </citation>
    <scope>NUCLEOTIDE SEQUENCE [LARGE SCALE GENOMIC DNA]</scope>
    <source>
        <strain evidence="4 5">Tab4c</strain>
    </source>
</reference>
<dbReference type="RefSeq" id="WP_075048240.1">
    <property type="nucleotide sequence ID" value="NZ_CP012328.1"/>
</dbReference>
<dbReference type="GO" id="GO:0005524">
    <property type="term" value="F:ATP binding"/>
    <property type="evidence" value="ECO:0007669"/>
    <property type="project" value="UniProtKB-KW"/>
</dbReference>
<dbReference type="Gene3D" id="3.40.50.300">
    <property type="entry name" value="P-loop containing nucleotide triphosphate hydrolases"/>
    <property type="match status" value="2"/>
</dbReference>
<dbReference type="AlphaFoldDB" id="A0A0K1P5V9"/>
<dbReference type="STRING" id="216946.STURO_v1c03980"/>
<dbReference type="PANTHER" id="PTHR43790">
    <property type="entry name" value="CARBOHYDRATE TRANSPORT ATP-BINDING PROTEIN MG119-RELATED"/>
    <property type="match status" value="1"/>
</dbReference>
<dbReference type="PROSITE" id="PS50893">
    <property type="entry name" value="ABC_TRANSPORTER_2"/>
    <property type="match status" value="2"/>
</dbReference>
<dbReference type="SMART" id="SM00382">
    <property type="entry name" value="AAA"/>
    <property type="match status" value="1"/>
</dbReference>
<dbReference type="PROSITE" id="PS00211">
    <property type="entry name" value="ABC_TRANSPORTER_1"/>
    <property type="match status" value="1"/>
</dbReference>
<dbReference type="KEGG" id="stur:STURON_00399"/>
<evidence type="ECO:0000313" key="5">
    <source>
        <dbReference type="Proteomes" id="UP000067243"/>
    </source>
</evidence>
<dbReference type="InterPro" id="IPR050107">
    <property type="entry name" value="ABC_carbohydrate_import_ATPase"/>
</dbReference>
<protein>
    <submittedName>
        <fullName evidence="4">Ribose/galactose ABC transporter ATP-binding protein</fullName>
    </submittedName>
</protein>
<dbReference type="Pfam" id="PF00005">
    <property type="entry name" value="ABC_tran"/>
    <property type="match status" value="2"/>
</dbReference>
<name>A0A0K1P5V9_9MOLU</name>
<dbReference type="SUPFAM" id="SSF52540">
    <property type="entry name" value="P-loop containing nucleoside triphosphate hydrolases"/>
    <property type="match status" value="2"/>
</dbReference>
<evidence type="ECO:0000313" key="4">
    <source>
        <dbReference type="EMBL" id="AKU79645.1"/>
    </source>
</evidence>
<gene>
    <name evidence="4" type="ORF">STURON_00399</name>
</gene>
<evidence type="ECO:0000259" key="3">
    <source>
        <dbReference type="PROSITE" id="PS50893"/>
    </source>
</evidence>
<dbReference type="CDD" id="cd03215">
    <property type="entry name" value="ABC_Carb_Monos_II"/>
    <property type="match status" value="1"/>
</dbReference>
<dbReference type="InterPro" id="IPR027417">
    <property type="entry name" value="P-loop_NTPase"/>
</dbReference>
<dbReference type="PATRIC" id="fig|216946.3.peg.399"/>
<sequence length="510" mass="57140">MSKELAVEMLNISMKFNEKTYANKNVNFSVLKGEVHALVGENGAGKSTLLSVLFGIYEPTFGEIKINGIQQNISNPIVANSLKIGMVHQHFHFVEIFKLWENISLGAEIKKLKLFNNKKQIIKKISIIMKENDLTLNLNKLAKNASVGELQKAEILKLLYRDSEILIFDEPTAVLTPLEIEGFLNVLKTLKNNGKTIILISHKMKEIEKVADRATVIRKGEIVGTYNMNEVSIDDLSVKMVGRNLKVIKNTHNFKGEEQVLKINNINVTSINNKKIQALKNFSLDIKAGEILGIAGVEGNGQSELANVISGLQKVKSGEIFIKNIKINDKSIYSRFHTYKMSHIPLDRQKHGLILDFNVLENSVLQDIGEKPFSNKLGIINKYEIKKRGLKIINKYDVRDSNGGYAITRSLSGGNQQKLIIGRELSRESDFILIYQPTRGLDVGSIEFIHSQIIEAKKKNKAILLISYELSEIINLSDRVIVINSGNVVGELVGNKINYDLIGKMMMGNN</sequence>
<dbReference type="CDD" id="cd03216">
    <property type="entry name" value="ABC_Carb_Monos_I"/>
    <property type="match status" value="1"/>
</dbReference>
<dbReference type="Proteomes" id="UP000067243">
    <property type="component" value="Chromosome"/>
</dbReference>
<dbReference type="OrthoDB" id="9771863at2"/>
<dbReference type="EMBL" id="CP012328">
    <property type="protein sequence ID" value="AKU79645.1"/>
    <property type="molecule type" value="Genomic_DNA"/>
</dbReference>
<dbReference type="GO" id="GO:0016887">
    <property type="term" value="F:ATP hydrolysis activity"/>
    <property type="evidence" value="ECO:0007669"/>
    <property type="project" value="InterPro"/>
</dbReference>
<proteinExistence type="predicted"/>
<keyword evidence="1" id="KW-0547">Nucleotide-binding</keyword>
<dbReference type="PANTHER" id="PTHR43790:SF4">
    <property type="entry name" value="GUANOSINE IMPORT ATP-BINDING PROTEIN NUPO"/>
    <property type="match status" value="1"/>
</dbReference>
<feature type="domain" description="ABC transporter" evidence="3">
    <location>
        <begin position="7"/>
        <end position="244"/>
    </location>
</feature>
<evidence type="ECO:0000256" key="1">
    <source>
        <dbReference type="ARBA" id="ARBA00022741"/>
    </source>
</evidence>